<dbReference type="AlphaFoldDB" id="A0A397UK47"/>
<dbReference type="Proteomes" id="UP000266673">
    <property type="component" value="Unassembled WGS sequence"/>
</dbReference>
<proteinExistence type="predicted"/>
<accession>A0A397UK47</accession>
<sequence length="100" mass="11343">MQINSQEAANRQIFAPMGWVIADNKENERPPTDIIYENLVKISENDDGDSDVELATPNITHQDTTIHKLLQNINLLFAKQQENINFEKVLALLDPLLDAD</sequence>
<protein>
    <submittedName>
        <fullName evidence="1">Uncharacterized protein</fullName>
    </submittedName>
</protein>
<name>A0A397UK47_9GLOM</name>
<reference evidence="1 2" key="1">
    <citation type="submission" date="2018-06" db="EMBL/GenBank/DDBJ databases">
        <title>Comparative genomics reveals the genomic features of Rhizophagus irregularis, R. cerebriforme, R. diaphanum and Gigaspora rosea, and their symbiotic lifestyle signature.</title>
        <authorList>
            <person name="Morin E."/>
            <person name="San Clemente H."/>
            <person name="Chen E.C.H."/>
            <person name="De La Providencia I."/>
            <person name="Hainaut M."/>
            <person name="Kuo A."/>
            <person name="Kohler A."/>
            <person name="Murat C."/>
            <person name="Tang N."/>
            <person name="Roy S."/>
            <person name="Loubradou J."/>
            <person name="Henrissat B."/>
            <person name="Grigoriev I.V."/>
            <person name="Corradi N."/>
            <person name="Roux C."/>
            <person name="Martin F.M."/>
        </authorList>
    </citation>
    <scope>NUCLEOTIDE SEQUENCE [LARGE SCALE GENOMIC DNA]</scope>
    <source>
        <strain evidence="1 2">DAOM 194757</strain>
    </source>
</reference>
<comment type="caution">
    <text evidence="1">The sequence shown here is derived from an EMBL/GenBank/DDBJ whole genome shotgun (WGS) entry which is preliminary data.</text>
</comment>
<keyword evidence="2" id="KW-1185">Reference proteome</keyword>
<dbReference type="EMBL" id="QKWP01001225">
    <property type="protein sequence ID" value="RIB10652.1"/>
    <property type="molecule type" value="Genomic_DNA"/>
</dbReference>
<gene>
    <name evidence="1" type="ORF">C2G38_2043316</name>
</gene>
<evidence type="ECO:0000313" key="1">
    <source>
        <dbReference type="EMBL" id="RIB10652.1"/>
    </source>
</evidence>
<organism evidence="1 2">
    <name type="scientific">Gigaspora rosea</name>
    <dbReference type="NCBI Taxonomy" id="44941"/>
    <lineage>
        <taxon>Eukaryota</taxon>
        <taxon>Fungi</taxon>
        <taxon>Fungi incertae sedis</taxon>
        <taxon>Mucoromycota</taxon>
        <taxon>Glomeromycotina</taxon>
        <taxon>Glomeromycetes</taxon>
        <taxon>Diversisporales</taxon>
        <taxon>Gigasporaceae</taxon>
        <taxon>Gigaspora</taxon>
    </lineage>
</organism>
<dbReference type="OrthoDB" id="2386620at2759"/>
<evidence type="ECO:0000313" key="2">
    <source>
        <dbReference type="Proteomes" id="UP000266673"/>
    </source>
</evidence>